<keyword evidence="1" id="KW-0479">Metal-binding</keyword>
<feature type="domain" description="C2H2-type" evidence="3">
    <location>
        <begin position="106"/>
        <end position="134"/>
    </location>
</feature>
<dbReference type="InterPro" id="IPR013087">
    <property type="entry name" value="Znf_C2H2_type"/>
</dbReference>
<name>A0AA88Y403_PINIB</name>
<dbReference type="PROSITE" id="PS00028">
    <property type="entry name" value="ZINC_FINGER_C2H2_1"/>
    <property type="match status" value="3"/>
</dbReference>
<dbReference type="InterPro" id="IPR036236">
    <property type="entry name" value="Znf_C2H2_sf"/>
</dbReference>
<dbReference type="SUPFAM" id="SSF56672">
    <property type="entry name" value="DNA/RNA polymerases"/>
    <property type="match status" value="1"/>
</dbReference>
<reference evidence="4" key="1">
    <citation type="submission" date="2019-08" db="EMBL/GenBank/DDBJ databases">
        <title>The improved chromosome-level genome for the pearl oyster Pinctada fucata martensii using PacBio sequencing and Hi-C.</title>
        <authorList>
            <person name="Zheng Z."/>
        </authorList>
    </citation>
    <scope>NUCLEOTIDE SEQUENCE</scope>
    <source>
        <strain evidence="4">ZZ-2019</strain>
        <tissue evidence="4">Adductor muscle</tissue>
    </source>
</reference>
<dbReference type="SUPFAM" id="SSF57667">
    <property type="entry name" value="beta-beta-alpha zinc fingers"/>
    <property type="match status" value="1"/>
</dbReference>
<evidence type="ECO:0000256" key="2">
    <source>
        <dbReference type="SAM" id="MobiDB-lite"/>
    </source>
</evidence>
<evidence type="ECO:0000256" key="1">
    <source>
        <dbReference type="PROSITE-ProRule" id="PRU00042"/>
    </source>
</evidence>
<dbReference type="InterPro" id="IPR011335">
    <property type="entry name" value="Restrct_endonuc-II-like"/>
</dbReference>
<proteinExistence type="predicted"/>
<comment type="caution">
    <text evidence="4">The sequence shown here is derived from an EMBL/GenBank/DDBJ whole genome shotgun (WGS) entry which is preliminary data.</text>
</comment>
<feature type="domain" description="C2H2-type" evidence="3">
    <location>
        <begin position="198"/>
        <end position="221"/>
    </location>
</feature>
<dbReference type="PROSITE" id="PS50157">
    <property type="entry name" value="ZINC_FINGER_C2H2_2"/>
    <property type="match status" value="3"/>
</dbReference>
<protein>
    <recommendedName>
        <fullName evidence="3">C2H2-type domain-containing protein</fullName>
    </recommendedName>
</protein>
<feature type="domain" description="C2H2-type" evidence="3">
    <location>
        <begin position="78"/>
        <end position="101"/>
    </location>
</feature>
<dbReference type="InterPro" id="IPR043502">
    <property type="entry name" value="DNA/RNA_pol_sf"/>
</dbReference>
<dbReference type="PANTHER" id="PTHR33206">
    <property type="entry name" value="PROTEIN CBG10425"/>
    <property type="match status" value="1"/>
</dbReference>
<dbReference type="SUPFAM" id="SSF52980">
    <property type="entry name" value="Restriction endonuclease-like"/>
    <property type="match status" value="1"/>
</dbReference>
<feature type="region of interest" description="Disordered" evidence="2">
    <location>
        <begin position="171"/>
        <end position="193"/>
    </location>
</feature>
<sequence length="1573" mass="183740">MNIDTILYRAEEDILTKELSKFSDLESLSTWATSNGVQDHPLVIQKRNKLKEYDENRLMETDNDELNRWMDDYQEKKYKCKVCHKSYKRNNELLLHVRSVHENLTFKCDKCGKKFTYQTNKIRHQKKCHGTEETTSTSTEEMKEDKGKGIKCKQCGLLLRGKREINRHNCSSPCNKVTEREPEAGPSEPNPSQAVKTFQCRKCKRSFDNRRKLYLHQNLDHQEGHGEHLQADLWNNDDTPFPDDKDFKEVYEANKKFILEENTKGDIISSFNFPLRNEIDSNRIIQEVTEIALKEQRAFKVEISFGLILRHVETGDLRYFIPGENQTLLNTPFLIGSIQDIRKLKEKLETIDLQDFLSRNRQNTKWKLYFLTNMKIKIYRTGYLFGAGETILPGFITRNQSIHALTKNQKGQPYTDNLCMFRCLSLHRSGRGHLETSTKQNFAKYMTFRGTNEYTARNYPGIPLEEIHQLEQCFQVNVNIFEMREDGSVFPIRKSIKHHLDTMNLNMFDEHLSYISNMKTYSKKYKCTTCDRCFPSSWRCLQHERRCENKTKFVYPGGFHNQHPTIFETLDEYGIHTDLDLRYYPYFIVYDFEAILLPQDPVDHTKKLKWQAEHQPISVSVCSNVTGHEQPRCFVCTDPKELVTRMVEYMSEIAETANQLACERWEEVNIDLNEQIDIWEEEEESYASRTMVKALRKLETSFDKYSRQIPVLGFNSSNYDLNLVKTHIATQLRLHDTKGVTIKRDNSYTCISNETLKFLDISNYLAAGTSYASFLKAYGIPESKGFFPYEYLSHPDKLQDTCLPPHEAFYSSIKGKNITKEEYQYCQQMWNTHQMSTMEDFLVWYNNLDVEPFVKAVEKMQDFYFEKAIDIFKVAMTIPGIARQMLFQASKESGASFSLFGEKDKDLFKTIKNNIVGGPSIIFNRHSKVGTTYIRNNKEKPCKRIIGFDANALYLWALNQAIPTGTYVRRRQDTGFKPEIRDMYASSYHWMDWLTKTTHYDIKHKLNYGREKRIGPFPVDGFCANTSTVFQFQGCYFHGHDCYITENITDEKWRNQREKKFEKTRETSEFIRDKGHTLVEIWECEYQTLKANTPTLMNLIDEKSPKFYQRYKKSVSENQILNAVKEGTLFGMLEVDIQVPEQWPAHFASSRSPYDYFEEMAPLFCTTDIPFEVIGPHMQDYAERHGLSKKPRRLLVGGMKAKKILLATPLLQWYIQHGLQITQVYQVIEYTPMRCFRTFVETVTNARRQGDANPDMKVIADTNKTIGNSAFGGVIMDKTKHTNISYVKGMQAVQDAVNQSEFVRCTQLNNDVYEIEKSKNTIRLDLPIQIGYFVLQYGKLRMLEFYYDFMDAYCDRKDFAYCEMDTDSAYMAISGETIKSIIKPEMTAKYLHGLQGFCHVNDIESDNGYHWFPRECCPLHQKRDTRTPGLFKVEYEGDEIIGLCSKTYIVSKTKYLSPCTYMSARRLVNKARGYISKIKLNKINSKPKPSKECKFSSKGISKRNVKSPLKTFQKVIKTAISVSGFNRGFRAKNNAIFTYQQERTGFSYFYCKRQVLDNGIDTRVLDITLCPDK</sequence>
<evidence type="ECO:0000313" key="5">
    <source>
        <dbReference type="Proteomes" id="UP001186944"/>
    </source>
</evidence>
<gene>
    <name evidence="4" type="ORF">FSP39_000110</name>
</gene>
<evidence type="ECO:0000313" key="4">
    <source>
        <dbReference type="EMBL" id="KAK3089011.1"/>
    </source>
</evidence>
<organism evidence="4 5">
    <name type="scientific">Pinctada imbricata</name>
    <name type="common">Atlantic pearl-oyster</name>
    <name type="synonym">Pinctada martensii</name>
    <dbReference type="NCBI Taxonomy" id="66713"/>
    <lineage>
        <taxon>Eukaryota</taxon>
        <taxon>Metazoa</taxon>
        <taxon>Spiralia</taxon>
        <taxon>Lophotrochozoa</taxon>
        <taxon>Mollusca</taxon>
        <taxon>Bivalvia</taxon>
        <taxon>Autobranchia</taxon>
        <taxon>Pteriomorphia</taxon>
        <taxon>Pterioida</taxon>
        <taxon>Pterioidea</taxon>
        <taxon>Pteriidae</taxon>
        <taxon>Pinctada</taxon>
    </lineage>
</organism>
<dbReference type="GO" id="GO:0008270">
    <property type="term" value="F:zinc ion binding"/>
    <property type="evidence" value="ECO:0007669"/>
    <property type="project" value="UniProtKB-KW"/>
</dbReference>
<keyword evidence="1" id="KW-0863">Zinc-finger</keyword>
<dbReference type="Pfam" id="PF00096">
    <property type="entry name" value="zf-C2H2"/>
    <property type="match status" value="1"/>
</dbReference>
<dbReference type="SMART" id="SM00355">
    <property type="entry name" value="ZnF_C2H2"/>
    <property type="match status" value="4"/>
</dbReference>
<keyword evidence="1" id="KW-0862">Zinc</keyword>
<accession>A0AA88Y403</accession>
<dbReference type="GO" id="GO:0006281">
    <property type="term" value="P:DNA repair"/>
    <property type="evidence" value="ECO:0007669"/>
    <property type="project" value="UniProtKB-ARBA"/>
</dbReference>
<keyword evidence="5" id="KW-1185">Reference proteome</keyword>
<dbReference type="Gene3D" id="3.30.160.60">
    <property type="entry name" value="Classic Zinc Finger"/>
    <property type="match status" value="1"/>
</dbReference>
<dbReference type="PANTHER" id="PTHR33206:SF1">
    <property type="entry name" value="DNA-DIRECTED DNA POLYMERASE"/>
    <property type="match status" value="1"/>
</dbReference>
<evidence type="ECO:0000259" key="3">
    <source>
        <dbReference type="PROSITE" id="PS50157"/>
    </source>
</evidence>
<dbReference type="EMBL" id="VSWD01000010">
    <property type="protein sequence ID" value="KAK3089011.1"/>
    <property type="molecule type" value="Genomic_DNA"/>
</dbReference>
<dbReference type="Gene3D" id="3.40.960.10">
    <property type="entry name" value="VSR Endonuclease"/>
    <property type="match status" value="1"/>
</dbReference>
<dbReference type="Proteomes" id="UP001186944">
    <property type="component" value="Unassembled WGS sequence"/>
</dbReference>